<dbReference type="SUPFAM" id="SSF54862">
    <property type="entry name" value="4Fe-4S ferredoxins"/>
    <property type="match status" value="1"/>
</dbReference>
<dbReference type="InterPro" id="IPR017896">
    <property type="entry name" value="4Fe4S_Fe-S-bd"/>
</dbReference>
<protein>
    <recommendedName>
        <fullName evidence="6">Ferredoxin</fullName>
    </recommendedName>
</protein>
<dbReference type="EMBL" id="MHDA01000041">
    <property type="protein sequence ID" value="OGY30963.1"/>
    <property type="molecule type" value="Genomic_DNA"/>
</dbReference>
<dbReference type="GO" id="GO:0009055">
    <property type="term" value="F:electron transfer activity"/>
    <property type="evidence" value="ECO:0007669"/>
    <property type="project" value="UniProtKB-UniRule"/>
</dbReference>
<evidence type="ECO:0000259" key="7">
    <source>
        <dbReference type="PROSITE" id="PS51379"/>
    </source>
</evidence>
<evidence type="ECO:0000313" key="9">
    <source>
        <dbReference type="Proteomes" id="UP000179279"/>
    </source>
</evidence>
<accession>A0A1G1WTD5</accession>
<dbReference type="Gene3D" id="3.30.70.20">
    <property type="match status" value="1"/>
</dbReference>
<feature type="domain" description="4Fe-4S ferredoxin-type" evidence="7">
    <location>
        <begin position="1"/>
        <end position="29"/>
    </location>
</feature>
<organism evidence="8 9">
    <name type="scientific">Candidatus Woykebacteria bacterium RIFCSPLOWO2_01_FULL_41_12</name>
    <dbReference type="NCBI Taxonomy" id="1802604"/>
    <lineage>
        <taxon>Bacteria</taxon>
        <taxon>Candidatus Woykeibacteriota</taxon>
    </lineage>
</organism>
<reference evidence="8 9" key="1">
    <citation type="journal article" date="2016" name="Nat. Commun.">
        <title>Thousands of microbial genomes shed light on interconnected biogeochemical processes in an aquifer system.</title>
        <authorList>
            <person name="Anantharaman K."/>
            <person name="Brown C.T."/>
            <person name="Hug L.A."/>
            <person name="Sharon I."/>
            <person name="Castelle C.J."/>
            <person name="Probst A.J."/>
            <person name="Thomas B.C."/>
            <person name="Singh A."/>
            <person name="Wilkins M.J."/>
            <person name="Karaoz U."/>
            <person name="Brodie E.L."/>
            <person name="Williams K.H."/>
            <person name="Hubbard S.S."/>
            <person name="Banfield J.F."/>
        </authorList>
    </citation>
    <scope>NUCLEOTIDE SEQUENCE [LARGE SCALE GENOMIC DNA]</scope>
</reference>
<keyword evidence="2 6" id="KW-0479">Metal-binding</keyword>
<dbReference type="PROSITE" id="PS51379">
    <property type="entry name" value="4FE4S_FER_2"/>
    <property type="match status" value="1"/>
</dbReference>
<comment type="function">
    <text evidence="6">Ferredoxins are iron-sulfur proteins that transfer electrons in a wide variety of metabolic reactions.</text>
</comment>
<keyword evidence="5 6" id="KW-0411">Iron-sulfur</keyword>
<dbReference type="GO" id="GO:0005506">
    <property type="term" value="F:iron ion binding"/>
    <property type="evidence" value="ECO:0007669"/>
    <property type="project" value="UniProtKB-UniRule"/>
</dbReference>
<evidence type="ECO:0000256" key="6">
    <source>
        <dbReference type="RuleBase" id="RU368020"/>
    </source>
</evidence>
<evidence type="ECO:0000256" key="5">
    <source>
        <dbReference type="ARBA" id="ARBA00023014"/>
    </source>
</evidence>
<evidence type="ECO:0000256" key="3">
    <source>
        <dbReference type="ARBA" id="ARBA00022982"/>
    </source>
</evidence>
<evidence type="ECO:0000313" key="8">
    <source>
        <dbReference type="EMBL" id="OGY30963.1"/>
    </source>
</evidence>
<name>A0A1G1WTD5_9BACT</name>
<dbReference type="GO" id="GO:0051536">
    <property type="term" value="F:iron-sulfur cluster binding"/>
    <property type="evidence" value="ECO:0007669"/>
    <property type="project" value="UniProtKB-KW"/>
</dbReference>
<sequence length="78" mass="8329">MKIRIDRKECIGAGTCVVLAPNTFELDDELIAVLRSPERGKGKSGKGKDTDTDIIAAAKSCPVLAIILEANTGKQIYP</sequence>
<evidence type="ECO:0000256" key="4">
    <source>
        <dbReference type="ARBA" id="ARBA00023004"/>
    </source>
</evidence>
<proteinExistence type="predicted"/>
<dbReference type="PANTHER" id="PTHR36923:SF3">
    <property type="entry name" value="FERREDOXIN"/>
    <property type="match status" value="1"/>
</dbReference>
<comment type="caution">
    <text evidence="8">The sequence shown here is derived from an EMBL/GenBank/DDBJ whole genome shotgun (WGS) entry which is preliminary data.</text>
</comment>
<evidence type="ECO:0000256" key="2">
    <source>
        <dbReference type="ARBA" id="ARBA00022723"/>
    </source>
</evidence>
<dbReference type="PANTHER" id="PTHR36923">
    <property type="entry name" value="FERREDOXIN"/>
    <property type="match status" value="1"/>
</dbReference>
<gene>
    <name evidence="8" type="ORF">A3A57_01445</name>
</gene>
<dbReference type="Pfam" id="PF13459">
    <property type="entry name" value="Fer4_15"/>
    <property type="match status" value="1"/>
</dbReference>
<dbReference type="Proteomes" id="UP000179279">
    <property type="component" value="Unassembled WGS sequence"/>
</dbReference>
<dbReference type="AlphaFoldDB" id="A0A1G1WTD5"/>
<keyword evidence="3 6" id="KW-0249">Electron transport</keyword>
<dbReference type="PRINTS" id="PR00352">
    <property type="entry name" value="3FE4SFRDOXIN"/>
</dbReference>
<dbReference type="InterPro" id="IPR051269">
    <property type="entry name" value="Fe-S_cluster_ET"/>
</dbReference>
<keyword evidence="1 6" id="KW-0813">Transport</keyword>
<dbReference type="InterPro" id="IPR001080">
    <property type="entry name" value="3Fe4S_ferredoxin"/>
</dbReference>
<keyword evidence="4 6" id="KW-0408">Iron</keyword>
<evidence type="ECO:0000256" key="1">
    <source>
        <dbReference type="ARBA" id="ARBA00022448"/>
    </source>
</evidence>